<dbReference type="AlphaFoldDB" id="A0A2V2LE93"/>
<keyword evidence="9 13" id="KW-1133">Transmembrane helix</keyword>
<evidence type="ECO:0000256" key="6">
    <source>
        <dbReference type="ARBA" id="ARBA00022692"/>
    </source>
</evidence>
<gene>
    <name evidence="15" type="ORF">DKT77_05885</name>
</gene>
<keyword evidence="5" id="KW-0349">Heme</keyword>
<keyword evidence="3" id="KW-0813">Transport</keyword>
<dbReference type="InterPro" id="IPR036761">
    <property type="entry name" value="TTHA0802/YceI-like_sf"/>
</dbReference>
<protein>
    <submittedName>
        <fullName evidence="15">Cytochrome</fullName>
    </submittedName>
</protein>
<evidence type="ECO:0000256" key="8">
    <source>
        <dbReference type="ARBA" id="ARBA00022982"/>
    </source>
</evidence>
<feature type="domain" description="Lipid/polyisoprenoid-binding YceI-like" evidence="14">
    <location>
        <begin position="245"/>
        <end position="403"/>
    </location>
</feature>
<dbReference type="SMART" id="SM00867">
    <property type="entry name" value="YceI"/>
    <property type="match status" value="1"/>
</dbReference>
<dbReference type="SUPFAM" id="SSF81342">
    <property type="entry name" value="Transmembrane di-heme cytochromes"/>
    <property type="match status" value="1"/>
</dbReference>
<dbReference type="InterPro" id="IPR016174">
    <property type="entry name" value="Di-haem_cyt_TM"/>
</dbReference>
<comment type="subcellular location">
    <subcellularLocation>
        <location evidence="2">Cell membrane</location>
        <topology evidence="2">Multi-pass membrane protein</topology>
    </subcellularLocation>
</comment>
<keyword evidence="6 13" id="KW-0812">Transmembrane</keyword>
<dbReference type="Gene3D" id="1.20.950.20">
    <property type="entry name" value="Transmembrane di-heme cytochromes, Chain C"/>
    <property type="match status" value="1"/>
</dbReference>
<dbReference type="InterPro" id="IPR011577">
    <property type="entry name" value="Cyt_b561_bac/Ni-Hgenase"/>
</dbReference>
<name>A0A2V2LE93_9RHOB</name>
<evidence type="ECO:0000256" key="7">
    <source>
        <dbReference type="ARBA" id="ARBA00022723"/>
    </source>
</evidence>
<evidence type="ECO:0000256" key="4">
    <source>
        <dbReference type="ARBA" id="ARBA00022475"/>
    </source>
</evidence>
<dbReference type="GO" id="GO:0022904">
    <property type="term" value="P:respiratory electron transport chain"/>
    <property type="evidence" value="ECO:0007669"/>
    <property type="project" value="InterPro"/>
</dbReference>
<evidence type="ECO:0000256" key="2">
    <source>
        <dbReference type="ARBA" id="ARBA00004651"/>
    </source>
</evidence>
<dbReference type="InterPro" id="IPR007372">
    <property type="entry name" value="Lipid/polyisoprenoid-bd_YceI"/>
</dbReference>
<evidence type="ECO:0000256" key="13">
    <source>
        <dbReference type="SAM" id="Phobius"/>
    </source>
</evidence>
<dbReference type="Proteomes" id="UP000245680">
    <property type="component" value="Unassembled WGS sequence"/>
</dbReference>
<dbReference type="GO" id="GO:0005886">
    <property type="term" value="C:plasma membrane"/>
    <property type="evidence" value="ECO:0007669"/>
    <property type="project" value="UniProtKB-SubCell"/>
</dbReference>
<feature type="transmembrane region" description="Helical" evidence="13">
    <location>
        <begin position="152"/>
        <end position="174"/>
    </location>
</feature>
<dbReference type="SUPFAM" id="SSF101874">
    <property type="entry name" value="YceI-like"/>
    <property type="match status" value="1"/>
</dbReference>
<keyword evidence="16" id="KW-1185">Reference proteome</keyword>
<dbReference type="GO" id="GO:0046872">
    <property type="term" value="F:metal ion binding"/>
    <property type="evidence" value="ECO:0007669"/>
    <property type="project" value="UniProtKB-KW"/>
</dbReference>
<organism evidence="15 16">
    <name type="scientific">Meridianimarinicoccus roseus</name>
    <dbReference type="NCBI Taxonomy" id="2072018"/>
    <lineage>
        <taxon>Bacteria</taxon>
        <taxon>Pseudomonadati</taxon>
        <taxon>Pseudomonadota</taxon>
        <taxon>Alphaproteobacteria</taxon>
        <taxon>Rhodobacterales</taxon>
        <taxon>Paracoccaceae</taxon>
        <taxon>Meridianimarinicoccus</taxon>
    </lineage>
</organism>
<proteinExistence type="inferred from homology"/>
<evidence type="ECO:0000256" key="3">
    <source>
        <dbReference type="ARBA" id="ARBA00022448"/>
    </source>
</evidence>
<dbReference type="RefSeq" id="WP_109810793.1">
    <property type="nucleotide sequence ID" value="NZ_QGKU01000026.1"/>
</dbReference>
<dbReference type="OrthoDB" id="1247465at2"/>
<evidence type="ECO:0000256" key="1">
    <source>
        <dbReference type="ARBA" id="ARBA00001970"/>
    </source>
</evidence>
<dbReference type="PANTHER" id="PTHR30529">
    <property type="entry name" value="CYTOCHROME B561"/>
    <property type="match status" value="1"/>
</dbReference>
<evidence type="ECO:0000256" key="12">
    <source>
        <dbReference type="ARBA" id="ARBA00037975"/>
    </source>
</evidence>
<keyword evidence="10" id="KW-0408">Iron</keyword>
<dbReference type="EMBL" id="QGKU01000026">
    <property type="protein sequence ID" value="PWR03392.1"/>
    <property type="molecule type" value="Genomic_DNA"/>
</dbReference>
<feature type="transmembrane region" description="Helical" evidence="13">
    <location>
        <begin position="21"/>
        <end position="40"/>
    </location>
</feature>
<dbReference type="GO" id="GO:0020037">
    <property type="term" value="F:heme binding"/>
    <property type="evidence" value="ECO:0007669"/>
    <property type="project" value="TreeGrafter"/>
</dbReference>
<dbReference type="Pfam" id="PF01292">
    <property type="entry name" value="Ni_hydr_CYTB"/>
    <property type="match status" value="1"/>
</dbReference>
<evidence type="ECO:0000313" key="16">
    <source>
        <dbReference type="Proteomes" id="UP000245680"/>
    </source>
</evidence>
<keyword evidence="11 13" id="KW-0472">Membrane</keyword>
<comment type="similarity">
    <text evidence="12">Belongs to the cytochrome b561 family.</text>
</comment>
<feature type="transmembrane region" description="Helical" evidence="13">
    <location>
        <begin position="102"/>
        <end position="132"/>
    </location>
</feature>
<evidence type="ECO:0000256" key="5">
    <source>
        <dbReference type="ARBA" id="ARBA00022617"/>
    </source>
</evidence>
<dbReference type="InterPro" id="IPR052168">
    <property type="entry name" value="Cytochrome_b561_oxidase"/>
</dbReference>
<keyword evidence="8" id="KW-0249">Electron transport</keyword>
<evidence type="ECO:0000256" key="9">
    <source>
        <dbReference type="ARBA" id="ARBA00022989"/>
    </source>
</evidence>
<sequence>MSTADATLGNSPQSYGSIAKTFHWLTALLILTAIPLGVIANDMAYDTSEQLARKGWLFSLHKTVGLAAFTVAVLRICWAAVQPKPALLHPDRRLESFAAETVHWMLYAALVIVPLSGWLHHAATSGFAPIWWPFGQSLPFVPVNDTVAHFFGAWHWLFTKVLIGALLLHIAGALKHHIIDRDATLSRMLPGVTLAGDPGAAHPRAPMTAAIGLWAALLAGGSVLGLAGSADTDAAVPQLEAAPSGWAVQDGRLGITAVQFGSEVQGHFADWTASINFAPDAPGPVKGDVTVQISVPSVTLGSVTSEALKPEFFAAEEHPTATFTAEITEAEGDAAYLADGTLTLKGTQMPLQLPFTLQIDGDTAQMQGSTVIDRRDFGIGTASYNDESTVAYDVTVDVSLTATRTTQ</sequence>
<dbReference type="Gene3D" id="2.40.128.110">
    <property type="entry name" value="Lipid/polyisoprenoid-binding, YceI-like"/>
    <property type="match status" value="1"/>
</dbReference>
<accession>A0A2V2LE93</accession>
<evidence type="ECO:0000313" key="15">
    <source>
        <dbReference type="EMBL" id="PWR03392.1"/>
    </source>
</evidence>
<evidence type="ECO:0000256" key="10">
    <source>
        <dbReference type="ARBA" id="ARBA00023004"/>
    </source>
</evidence>
<comment type="cofactor">
    <cofactor evidence="1">
        <name>heme b</name>
        <dbReference type="ChEBI" id="CHEBI:60344"/>
    </cofactor>
</comment>
<evidence type="ECO:0000256" key="11">
    <source>
        <dbReference type="ARBA" id="ARBA00023136"/>
    </source>
</evidence>
<keyword evidence="7" id="KW-0479">Metal-binding</keyword>
<dbReference type="GO" id="GO:0009055">
    <property type="term" value="F:electron transfer activity"/>
    <property type="evidence" value="ECO:0007669"/>
    <property type="project" value="InterPro"/>
</dbReference>
<keyword evidence="4" id="KW-1003">Cell membrane</keyword>
<comment type="caution">
    <text evidence="15">The sequence shown here is derived from an EMBL/GenBank/DDBJ whole genome shotgun (WGS) entry which is preliminary data.</text>
</comment>
<dbReference type="PANTHER" id="PTHR30529:SF1">
    <property type="entry name" value="CYTOCHROME B561 HOMOLOG 2"/>
    <property type="match status" value="1"/>
</dbReference>
<feature type="transmembrane region" description="Helical" evidence="13">
    <location>
        <begin position="60"/>
        <end position="81"/>
    </location>
</feature>
<evidence type="ECO:0000259" key="14">
    <source>
        <dbReference type="SMART" id="SM00867"/>
    </source>
</evidence>
<dbReference type="Pfam" id="PF04264">
    <property type="entry name" value="YceI"/>
    <property type="match status" value="1"/>
</dbReference>
<reference evidence="15 16" key="1">
    <citation type="submission" date="2018-05" db="EMBL/GenBank/DDBJ databases">
        <title>Rhodobacteraceae gen. nov., sp. nov. isolated from sea water.</title>
        <authorList>
            <person name="Ren Y."/>
        </authorList>
    </citation>
    <scope>NUCLEOTIDE SEQUENCE [LARGE SCALE GENOMIC DNA]</scope>
    <source>
        <strain evidence="15 16">TG-679</strain>
    </source>
</reference>